<evidence type="ECO:0000313" key="3">
    <source>
        <dbReference type="EMBL" id="MBR7833398.1"/>
    </source>
</evidence>
<proteinExistence type="predicted"/>
<dbReference type="Gene3D" id="3.10.450.50">
    <property type="match status" value="1"/>
</dbReference>
<evidence type="ECO:0000313" key="4">
    <source>
        <dbReference type="Proteomes" id="UP000675781"/>
    </source>
</evidence>
<accession>A0A941IQY8</accession>
<evidence type="ECO:0000259" key="2">
    <source>
        <dbReference type="Pfam" id="PF13577"/>
    </source>
</evidence>
<name>A0A941IQY8_9ACTN</name>
<evidence type="ECO:0000256" key="1">
    <source>
        <dbReference type="SAM" id="MobiDB-lite"/>
    </source>
</evidence>
<reference evidence="3" key="1">
    <citation type="submission" date="2021-04" db="EMBL/GenBank/DDBJ databases">
        <title>Genome based classification of Actinospica acidithermotolerans sp. nov., an actinobacterium isolated from an Indonesian hot spring.</title>
        <authorList>
            <person name="Kusuma A.B."/>
            <person name="Putra K.E."/>
            <person name="Nafisah S."/>
            <person name="Loh J."/>
            <person name="Nouioui I."/>
            <person name="Goodfellow M."/>
        </authorList>
    </citation>
    <scope>NUCLEOTIDE SEQUENCE</scope>
    <source>
        <strain evidence="3">CSCA 57</strain>
    </source>
</reference>
<gene>
    <name evidence="3" type="ORF">KDL01_08985</name>
</gene>
<dbReference type="RefSeq" id="WP_212527920.1">
    <property type="nucleotide sequence ID" value="NZ_JAGSOG010000029.1"/>
</dbReference>
<comment type="caution">
    <text evidence="3">The sequence shown here is derived from an EMBL/GenBank/DDBJ whole genome shotgun (WGS) entry which is preliminary data.</text>
</comment>
<sequence length="164" mass="17963">MTAPTPAQAPAAQSPAGSVPDAAELAEIRQTLAAYAHIFDDHDLDRFHLVFTEDVVIEMTRGAGTVTRGLAEIQAFAASLPEGGLDHHTLDTVVFIGEDGLVRARSRYLALLADQSVHNGEYLDLLTRTPAGWRIARRISVPRIPHGPRVPLSEEDRRAWRPRS</sequence>
<dbReference type="InterPro" id="IPR032710">
    <property type="entry name" value="NTF2-like_dom_sf"/>
</dbReference>
<dbReference type="CDD" id="cd00531">
    <property type="entry name" value="NTF2_like"/>
    <property type="match status" value="1"/>
</dbReference>
<feature type="domain" description="SnoaL-like" evidence="2">
    <location>
        <begin position="23"/>
        <end position="138"/>
    </location>
</feature>
<organism evidence="3 4">
    <name type="scientific">Actinospica durhamensis</name>
    <dbReference type="NCBI Taxonomy" id="1508375"/>
    <lineage>
        <taxon>Bacteria</taxon>
        <taxon>Bacillati</taxon>
        <taxon>Actinomycetota</taxon>
        <taxon>Actinomycetes</taxon>
        <taxon>Catenulisporales</taxon>
        <taxon>Actinospicaceae</taxon>
        <taxon>Actinospica</taxon>
    </lineage>
</organism>
<dbReference type="Pfam" id="PF13577">
    <property type="entry name" value="SnoaL_4"/>
    <property type="match status" value="1"/>
</dbReference>
<dbReference type="InterPro" id="IPR037401">
    <property type="entry name" value="SnoaL-like"/>
</dbReference>
<feature type="region of interest" description="Disordered" evidence="1">
    <location>
        <begin position="1"/>
        <end position="20"/>
    </location>
</feature>
<protein>
    <submittedName>
        <fullName evidence="3">DUF3225 domain-containing protein</fullName>
    </submittedName>
</protein>
<dbReference type="Proteomes" id="UP000675781">
    <property type="component" value="Unassembled WGS sequence"/>
</dbReference>
<dbReference type="EMBL" id="JAGSOG010000029">
    <property type="protein sequence ID" value="MBR7833398.1"/>
    <property type="molecule type" value="Genomic_DNA"/>
</dbReference>
<feature type="compositionally biased region" description="Low complexity" evidence="1">
    <location>
        <begin position="1"/>
        <end position="16"/>
    </location>
</feature>
<keyword evidence="4" id="KW-1185">Reference proteome</keyword>
<dbReference type="AlphaFoldDB" id="A0A941IQY8"/>
<dbReference type="SUPFAM" id="SSF54427">
    <property type="entry name" value="NTF2-like"/>
    <property type="match status" value="1"/>
</dbReference>